<comment type="similarity">
    <text evidence="5">Belongs to the DAPG/phloretin hydrolase family.</text>
</comment>
<evidence type="ECO:0000256" key="1">
    <source>
        <dbReference type="ARBA" id="ARBA00001947"/>
    </source>
</evidence>
<proteinExistence type="inferred from homology"/>
<evidence type="ECO:0000256" key="4">
    <source>
        <dbReference type="ARBA" id="ARBA00022833"/>
    </source>
</evidence>
<organism evidence="7 8">
    <name type="scientific">Eubacterium ramulus</name>
    <dbReference type="NCBI Taxonomy" id="39490"/>
    <lineage>
        <taxon>Bacteria</taxon>
        <taxon>Bacillati</taxon>
        <taxon>Bacillota</taxon>
        <taxon>Clostridia</taxon>
        <taxon>Eubacteriales</taxon>
        <taxon>Eubacteriaceae</taxon>
        <taxon>Eubacterium</taxon>
    </lineage>
</organism>
<dbReference type="RefSeq" id="WP_021740739.1">
    <property type="nucleotide sequence ID" value="NZ_CABKSU010000120.1"/>
</dbReference>
<evidence type="ECO:0000256" key="5">
    <source>
        <dbReference type="ARBA" id="ARBA00023459"/>
    </source>
</evidence>
<comment type="cofactor">
    <cofactor evidence="1">
        <name>Zn(2+)</name>
        <dbReference type="ChEBI" id="CHEBI:29105"/>
    </cofactor>
</comment>
<evidence type="ECO:0000256" key="3">
    <source>
        <dbReference type="ARBA" id="ARBA00022801"/>
    </source>
</evidence>
<accession>A0A173U3M8</accession>
<dbReference type="OrthoDB" id="1896065at2"/>
<dbReference type="GeneID" id="42788019"/>
<evidence type="ECO:0000313" key="7">
    <source>
        <dbReference type="EMBL" id="CUN08946.1"/>
    </source>
</evidence>
<sequence>MSEHITYVANGGQTYQPCQDNVKVPFASYEKPAKPNPLLPELELNQDAIDKGYVLPSQKQHFLPGVTSEMMDWFWANMEKGYYLWAPGSHKKFTWVKTPVEYGMEASVHMISEACEPGAAVFGGEGVEIHRLALKEFFPFTTCLKHVICEGVYNDLGELVDSTVHMWEDVEGGCVHITATVQNSKVSAPPAFIIDILKKDPNAKIVPNFLTEHEDFEASQWPVFLPKLYDLWKNHPDPSQNVQCCLEVEKTAEGWRYIKENGPVVL</sequence>
<keyword evidence="2" id="KW-0479">Metal-binding</keyword>
<evidence type="ECO:0000313" key="8">
    <source>
        <dbReference type="Proteomes" id="UP000095492"/>
    </source>
</evidence>
<gene>
    <name evidence="7" type="ORF">ERS852448_01822</name>
</gene>
<reference evidence="7 8" key="1">
    <citation type="submission" date="2015-09" db="EMBL/GenBank/DDBJ databases">
        <authorList>
            <consortium name="Pathogen Informatics"/>
        </authorList>
    </citation>
    <scope>NUCLEOTIDE SEQUENCE [LARGE SCALE GENOMIC DNA]</scope>
    <source>
        <strain evidence="7 8">2789STDY5608891</strain>
    </source>
</reference>
<dbReference type="Pfam" id="PF18089">
    <property type="entry name" value="DAPG_hydrolase"/>
    <property type="match status" value="1"/>
</dbReference>
<dbReference type="InterPro" id="IPR041526">
    <property type="entry name" value="DAPG_hydrolase"/>
</dbReference>
<dbReference type="AlphaFoldDB" id="A0A173U3M8"/>
<dbReference type="GO" id="GO:0046872">
    <property type="term" value="F:metal ion binding"/>
    <property type="evidence" value="ECO:0007669"/>
    <property type="project" value="UniProtKB-KW"/>
</dbReference>
<dbReference type="EMBL" id="CYYA01000011">
    <property type="protein sequence ID" value="CUN08946.1"/>
    <property type="molecule type" value="Genomic_DNA"/>
</dbReference>
<keyword evidence="3" id="KW-0378">Hydrolase</keyword>
<dbReference type="STRING" id="39490.ERS852448_01822"/>
<feature type="domain" description="DAPG hydrolase PhiG" evidence="6">
    <location>
        <begin position="59"/>
        <end position="229"/>
    </location>
</feature>
<protein>
    <recommendedName>
        <fullName evidence="6">DAPG hydrolase PhiG domain-containing protein</fullName>
    </recommendedName>
</protein>
<evidence type="ECO:0000259" key="6">
    <source>
        <dbReference type="Pfam" id="PF18089"/>
    </source>
</evidence>
<dbReference type="Proteomes" id="UP000095492">
    <property type="component" value="Unassembled WGS sequence"/>
</dbReference>
<keyword evidence="4" id="KW-0862">Zinc</keyword>
<dbReference type="GO" id="GO:0016787">
    <property type="term" value="F:hydrolase activity"/>
    <property type="evidence" value="ECO:0007669"/>
    <property type="project" value="UniProtKB-KW"/>
</dbReference>
<name>A0A173U3M8_EUBRA</name>
<evidence type="ECO:0000256" key="2">
    <source>
        <dbReference type="ARBA" id="ARBA00022723"/>
    </source>
</evidence>